<evidence type="ECO:0000313" key="2">
    <source>
        <dbReference type="Proteomes" id="UP001499851"/>
    </source>
</evidence>
<protein>
    <submittedName>
        <fullName evidence="1">Uncharacterized protein</fullName>
    </submittedName>
</protein>
<reference evidence="2" key="1">
    <citation type="journal article" date="2019" name="Int. J. Syst. Evol. Microbiol.">
        <title>The Global Catalogue of Microorganisms (GCM) 10K type strain sequencing project: providing services to taxonomists for standard genome sequencing and annotation.</title>
        <authorList>
            <consortium name="The Broad Institute Genomics Platform"/>
            <consortium name="The Broad Institute Genome Sequencing Center for Infectious Disease"/>
            <person name="Wu L."/>
            <person name="Ma J."/>
        </authorList>
    </citation>
    <scope>NUCLEOTIDE SEQUENCE [LARGE SCALE GENOMIC DNA]</scope>
    <source>
        <strain evidence="2">JCM 16001</strain>
    </source>
</reference>
<organism evidence="1 2">
    <name type="scientific">Glycomyces endophyticus</name>
    <dbReference type="NCBI Taxonomy" id="480996"/>
    <lineage>
        <taxon>Bacteria</taxon>
        <taxon>Bacillati</taxon>
        <taxon>Actinomycetota</taxon>
        <taxon>Actinomycetes</taxon>
        <taxon>Glycomycetales</taxon>
        <taxon>Glycomycetaceae</taxon>
        <taxon>Glycomyces</taxon>
    </lineage>
</organism>
<proteinExistence type="predicted"/>
<evidence type="ECO:0000313" key="1">
    <source>
        <dbReference type="EMBL" id="GAA1659858.1"/>
    </source>
</evidence>
<dbReference type="Proteomes" id="UP001499851">
    <property type="component" value="Unassembled WGS sequence"/>
</dbReference>
<dbReference type="RefSeq" id="WP_344480386.1">
    <property type="nucleotide sequence ID" value="NZ_BAAAQF010000001.1"/>
</dbReference>
<accession>A0ABP4RSX8</accession>
<comment type="caution">
    <text evidence="1">The sequence shown here is derived from an EMBL/GenBank/DDBJ whole genome shotgun (WGS) entry which is preliminary data.</text>
</comment>
<keyword evidence="2" id="KW-1185">Reference proteome</keyword>
<sequence>MNETALPQWEAVDLPLLTGIVEAYDRSGPFALTQSIFRFAEAWSPRDFAFTAKRLADTGYLDVQYGPGGFVRYVKSVSEQARAVATRSPGHRTGPPAPTLDTMSAPLQHLLTQVTQALQAEPSHPRAAQWRALLAAGAEIGTGSTGELSPTPTALHRG</sequence>
<name>A0ABP4RSX8_9ACTN</name>
<dbReference type="EMBL" id="BAAAQF010000001">
    <property type="protein sequence ID" value="GAA1659858.1"/>
    <property type="molecule type" value="Genomic_DNA"/>
</dbReference>
<gene>
    <name evidence="1" type="ORF">GCM10009830_01060</name>
</gene>